<dbReference type="InterPro" id="IPR001180">
    <property type="entry name" value="CNH_dom"/>
</dbReference>
<comment type="caution">
    <text evidence="6">The sequence shown here is derived from an EMBL/GenBank/DDBJ whole genome shotgun (WGS) entry which is preliminary data.</text>
</comment>
<dbReference type="PANTHER" id="PTHR12894">
    <property type="entry name" value="CNH DOMAIN CONTAINING"/>
    <property type="match status" value="1"/>
</dbReference>
<organism evidence="6 7">
    <name type="scientific">Uncinula necator</name>
    <name type="common">Grape powdery mildew</name>
    <dbReference type="NCBI Taxonomy" id="52586"/>
    <lineage>
        <taxon>Eukaryota</taxon>
        <taxon>Fungi</taxon>
        <taxon>Dikarya</taxon>
        <taxon>Ascomycota</taxon>
        <taxon>Pezizomycotina</taxon>
        <taxon>Leotiomycetes</taxon>
        <taxon>Erysiphales</taxon>
        <taxon>Erysiphaceae</taxon>
        <taxon>Erysiphe</taxon>
    </lineage>
</organism>
<feature type="domain" description="CNH" evidence="5">
    <location>
        <begin position="44"/>
        <end position="455"/>
    </location>
</feature>
<evidence type="ECO:0000256" key="4">
    <source>
        <dbReference type="ARBA" id="ARBA00022927"/>
    </source>
</evidence>
<evidence type="ECO:0000313" key="6">
    <source>
        <dbReference type="EMBL" id="KHJ35031.1"/>
    </source>
</evidence>
<evidence type="ECO:0000256" key="1">
    <source>
        <dbReference type="ARBA" id="ARBA00004496"/>
    </source>
</evidence>
<evidence type="ECO:0000259" key="5">
    <source>
        <dbReference type="PROSITE" id="PS50219"/>
    </source>
</evidence>
<comment type="subcellular location">
    <subcellularLocation>
        <location evidence="1">Cytoplasm</location>
    </subcellularLocation>
</comment>
<dbReference type="OMA" id="DNWKGNF"/>
<keyword evidence="2" id="KW-0813">Transport</keyword>
<dbReference type="EMBL" id="JNVN01000565">
    <property type="protein sequence ID" value="KHJ35031.1"/>
    <property type="molecule type" value="Genomic_DNA"/>
</dbReference>
<keyword evidence="6" id="KW-0675">Receptor</keyword>
<accession>A0A0B1PDJ6</accession>
<dbReference type="GO" id="GO:0006914">
    <property type="term" value="P:autophagy"/>
    <property type="evidence" value="ECO:0007669"/>
    <property type="project" value="TreeGrafter"/>
</dbReference>
<proteinExistence type="predicted"/>
<gene>
    <name evidence="6" type="ORF">EV44_g5009</name>
</gene>
<dbReference type="Proteomes" id="UP000030854">
    <property type="component" value="Unassembled WGS sequence"/>
</dbReference>
<keyword evidence="3" id="KW-0963">Cytoplasm</keyword>
<reference evidence="6 7" key="1">
    <citation type="journal article" date="2014" name="BMC Genomics">
        <title>Adaptive genomic structural variation in the grape powdery mildew pathogen, Erysiphe necator.</title>
        <authorList>
            <person name="Jones L."/>
            <person name="Riaz S."/>
            <person name="Morales-Cruz A."/>
            <person name="Amrine K.C."/>
            <person name="McGuire B."/>
            <person name="Gubler W.D."/>
            <person name="Walker M.A."/>
            <person name="Cantu D."/>
        </authorList>
    </citation>
    <scope>NUCLEOTIDE SEQUENCE [LARGE SCALE GENOMIC DNA]</scope>
    <source>
        <strain evidence="7">c</strain>
    </source>
</reference>
<name>A0A0B1PDJ6_UNCNE</name>
<dbReference type="PROSITE" id="PS50219">
    <property type="entry name" value="CNH"/>
    <property type="match status" value="1"/>
</dbReference>
<evidence type="ECO:0000256" key="3">
    <source>
        <dbReference type="ARBA" id="ARBA00022490"/>
    </source>
</evidence>
<dbReference type="GO" id="GO:0016020">
    <property type="term" value="C:membrane"/>
    <property type="evidence" value="ECO:0007669"/>
    <property type="project" value="TreeGrafter"/>
</dbReference>
<keyword evidence="4" id="KW-0653">Protein transport</keyword>
<evidence type="ECO:0000256" key="2">
    <source>
        <dbReference type="ARBA" id="ARBA00022448"/>
    </source>
</evidence>
<dbReference type="STRING" id="52586.A0A0B1PDJ6"/>
<dbReference type="GO" id="GO:0015031">
    <property type="term" value="P:protein transport"/>
    <property type="evidence" value="ECO:0007669"/>
    <property type="project" value="UniProtKB-KW"/>
</dbReference>
<dbReference type="InterPro" id="IPR032914">
    <property type="entry name" value="Vam6/VPS39/TRAP1"/>
</dbReference>
<keyword evidence="7" id="KW-1185">Reference proteome</keyword>
<dbReference type="HOGENOM" id="CLU_008225_0_0_1"/>
<sequence length="1187" mass="133652">MRSRSTKKSDSIECRHDGETGPYILRTLITGVPLSAEAEAGDKDIHITCVEFLDQNLYIGTSASELLHYVQIPPNPGDQASSPSYILASRILPAFHQSQKTGLPGIQQILLLPNVHKACVLCNWTVTFYSLPELSPVFGNTQVRPCNWIGGIDLNIDPKADVEDNVSPSATILVSLNKKIRLVKINETPRGLRTIDFSGSIISVRRDSYACVADERSYALLDVDRLLKIPLFAISSLNDPLSQSGVPPPNETADTFSSEHTNDTLLIKEETLKGQGSIQGTILNAAKTIRSNINIAQNSNIDGAVEGTQEKISEQDLSAPASNQSFSSLIQIKPSNTASPQHTSSVIDQDNTSLKLTKPSNFLKPHIVSPTPQEFLLVTGIGQNDPGVGMFVNLEGDPTRSTLEFSQYPLDIVVDGRGVGVEPTPSTVNYEEEGYVLASMICNENDFGIEIQRWDLNLGQNDNEKHWLRIPSEFQINNLPASIGLRSVTDVEEIYFSEAVDKLSLKRMRPFQTKFNLDESNSLHPKTFTSTTDESRDQLICEDLSTKQENKRIEEERQFSRRFGRAQSRIVVWSGNCIWWTVRNPMVLRLDACIPNILDKIYQSNKICSSLYQQLLNMIGILLNHEAKTETEYLSLAYLRQRAGLLLFLSSFSKFVCPVSESDYRKIENALLEGGIDPRVILAIIPFLRNEIDEGISGIWIHGGIKDVIDNFIKDPAPESFDLTEKTLVSDQTLHFLKRYLTAWRKKKGFGSIANEYEIFKSVDAGLLVVLLKLDRPVLACSLKTNSVRLELYDLVDNGIDCFERAITLLESEKRLYVLSRLYQSRNMENKVLETWQRILDNDLDIGSEFLEGEKIVLDYLLSIHIIPLIEKFGVWLAARNPKLGVQVFAEECSQVKHEPSRVLDILRSGASAAVKDYLEYLVFQKRHNEYINELIVYYLDIVTEKLEKSQESKLILRQSYESYRALRPPKPTYHQFITENAIQEEWWQSRLRLLHLLGGGQDSISNYDFNAVFKRIEPYGQELVPELIILDGRKANHDKALRLLIHGLGDYDTAINYCLLGGTGIYHPVSGTITRDTVPSWDQQVTLFRVLLSEFLNIEDVNNCVQQTSDLLERFGSWFDIEYVLRVIPDTWSVELISGFLINAIGQIVRERGKILTVKALSGAENIKANLELIGKINAAGFSIET</sequence>
<dbReference type="GO" id="GO:0034058">
    <property type="term" value="P:endosomal vesicle fusion"/>
    <property type="evidence" value="ECO:0007669"/>
    <property type="project" value="TreeGrafter"/>
</dbReference>
<protein>
    <submittedName>
        <fullName evidence="6">Putative tgf beta receptor associated protein 1</fullName>
    </submittedName>
</protein>
<dbReference type="AlphaFoldDB" id="A0A0B1PDJ6"/>
<dbReference type="GO" id="GO:0005737">
    <property type="term" value="C:cytoplasm"/>
    <property type="evidence" value="ECO:0007669"/>
    <property type="project" value="UniProtKB-SubCell"/>
</dbReference>
<dbReference type="PANTHER" id="PTHR12894:SF27">
    <property type="entry name" value="TRANSFORMING GROWTH FACTOR-BETA RECEPTOR-ASSOCIATED PROTEIN 1"/>
    <property type="match status" value="1"/>
</dbReference>
<evidence type="ECO:0000313" key="7">
    <source>
        <dbReference type="Proteomes" id="UP000030854"/>
    </source>
</evidence>